<evidence type="ECO:0000256" key="2">
    <source>
        <dbReference type="ARBA" id="ARBA00022448"/>
    </source>
</evidence>
<dbReference type="InterPro" id="IPR006036">
    <property type="entry name" value="K_uptake_TrkA"/>
</dbReference>
<reference evidence="9 10" key="1">
    <citation type="submission" date="2013-11" db="EMBL/GenBank/DDBJ databases">
        <title>Complete genome sequence of Clostridum sp. M2/40.</title>
        <authorList>
            <person name="Wibberg D."/>
            <person name="Puehler A."/>
            <person name="Schlueter A."/>
        </authorList>
    </citation>
    <scope>NUCLEOTIDE SEQUENCE [LARGE SCALE GENOMIC DNA]</scope>
    <source>
        <strain evidence="10">M2/40</strain>
    </source>
</reference>
<dbReference type="KEGG" id="clt:CM240_1111"/>
<organism evidence="9 10">
    <name type="scientific">Clostridium bornimense</name>
    <dbReference type="NCBI Taxonomy" id="1216932"/>
    <lineage>
        <taxon>Bacteria</taxon>
        <taxon>Bacillati</taxon>
        <taxon>Bacillota</taxon>
        <taxon>Clostridia</taxon>
        <taxon>Eubacteriales</taxon>
        <taxon>Clostridiaceae</taxon>
        <taxon>Clostridium</taxon>
    </lineage>
</organism>
<dbReference type="eggNOG" id="COG0569">
    <property type="taxonomic scope" value="Bacteria"/>
</dbReference>
<dbReference type="PATRIC" id="fig|1216932.3.peg.1101"/>
<keyword evidence="10" id="KW-1185">Reference proteome</keyword>
<dbReference type="SUPFAM" id="SSF51735">
    <property type="entry name" value="NAD(P)-binding Rossmann-fold domains"/>
    <property type="match status" value="2"/>
</dbReference>
<evidence type="ECO:0000313" key="10">
    <source>
        <dbReference type="Proteomes" id="UP000019426"/>
    </source>
</evidence>
<keyword evidence="3" id="KW-0633">Potassium transport</keyword>
<dbReference type="Gene3D" id="3.30.70.1450">
    <property type="entry name" value="Regulator of K+ conductance, C-terminal domain"/>
    <property type="match status" value="2"/>
</dbReference>
<dbReference type="NCBIfam" id="NF007041">
    <property type="entry name" value="PRK09496.3-4"/>
    <property type="match status" value="1"/>
</dbReference>
<dbReference type="STRING" id="1216932.CM240_1111"/>
<dbReference type="Gene3D" id="3.40.50.720">
    <property type="entry name" value="NAD(P)-binding Rossmann-like Domain"/>
    <property type="match status" value="2"/>
</dbReference>
<dbReference type="InterPro" id="IPR006037">
    <property type="entry name" value="RCK_C"/>
</dbReference>
<protein>
    <recommendedName>
        <fullName evidence="1">Trk system potassium uptake protein TrkA</fullName>
    </recommendedName>
</protein>
<keyword evidence="2" id="KW-0813">Transport</keyword>
<dbReference type="NCBIfam" id="NF007031">
    <property type="entry name" value="PRK09496.1-2"/>
    <property type="match status" value="1"/>
</dbReference>
<dbReference type="HOGENOM" id="CLU_046525_0_1_9"/>
<keyword evidence="4" id="KW-0630">Potassium</keyword>
<evidence type="ECO:0000259" key="7">
    <source>
        <dbReference type="PROSITE" id="PS51201"/>
    </source>
</evidence>
<dbReference type="RefSeq" id="WP_044037212.1">
    <property type="nucleotide sequence ID" value="NZ_HG917868.1"/>
</dbReference>
<keyword evidence="6" id="KW-0406">Ion transport</keyword>
<dbReference type="SUPFAM" id="SSF116726">
    <property type="entry name" value="TrkA C-terminal domain-like"/>
    <property type="match status" value="2"/>
</dbReference>
<evidence type="ECO:0000256" key="4">
    <source>
        <dbReference type="ARBA" id="ARBA00022958"/>
    </source>
</evidence>
<dbReference type="GO" id="GO:0015079">
    <property type="term" value="F:potassium ion transmembrane transporter activity"/>
    <property type="evidence" value="ECO:0007669"/>
    <property type="project" value="InterPro"/>
</dbReference>
<dbReference type="InterPro" id="IPR036721">
    <property type="entry name" value="RCK_C_sf"/>
</dbReference>
<feature type="domain" description="RCK C-terminal" evidence="8">
    <location>
        <begin position="365"/>
        <end position="446"/>
    </location>
</feature>
<dbReference type="Pfam" id="PF02254">
    <property type="entry name" value="TrkA_N"/>
    <property type="match status" value="2"/>
</dbReference>
<dbReference type="EMBL" id="HG917868">
    <property type="protein sequence ID" value="CDM68275.1"/>
    <property type="molecule type" value="Genomic_DNA"/>
</dbReference>
<evidence type="ECO:0000256" key="5">
    <source>
        <dbReference type="ARBA" id="ARBA00023027"/>
    </source>
</evidence>
<dbReference type="InterPro" id="IPR036291">
    <property type="entry name" value="NAD(P)-bd_dom_sf"/>
</dbReference>
<dbReference type="InterPro" id="IPR003148">
    <property type="entry name" value="RCK_N"/>
</dbReference>
<dbReference type="NCBIfam" id="NF007032">
    <property type="entry name" value="PRK09496.1-4"/>
    <property type="match status" value="1"/>
</dbReference>
<dbReference type="GO" id="GO:0005886">
    <property type="term" value="C:plasma membrane"/>
    <property type="evidence" value="ECO:0007669"/>
    <property type="project" value="InterPro"/>
</dbReference>
<name>W6SEZ6_9CLOT</name>
<sequence>MKIIIVGAGKVGYTLASNLSLEYNDIILIDINSENLSKAENSLDVMTLKGNGVSANTLIEAGIKNVDLLIAVTGSDEINMLCCLTGKKLGVKSTIARIRDPKYAKELSLFKEDLGLDMVINPEEAAADEIARILTFPGALKFESFANGRVRLTKIIVKNTMNICNVKIKNIHKITATSVLIAVVIRDNELIIPYGDFEIHQNDHIYVIGKSSQVYNFCKFIKNTSLKTKNVMIVGGGKITYYLSKLLNEMYINVKIIEIDKNLCEELSESLPHTLILNGDGTDPDLLYSEHITNIDTFIALTGHDEENIIASLIAKKNNVEQVITKISRSNYSSIINNLEIDNVITPKEIITDEIIKYIRGNSVETLHRIVDGQGQILEIIAKNTDHIIKKPLSKISLVDGVLIGTIVRKNEVVIPTGKDMIFPEDRVILITSRNNISSLNDIVNINSGGLHSELKTSIKKLGNIISM</sequence>
<dbReference type="PROSITE" id="PS51201">
    <property type="entry name" value="RCK_N"/>
    <property type="match status" value="2"/>
</dbReference>
<keyword evidence="5" id="KW-0520">NAD</keyword>
<evidence type="ECO:0000256" key="1">
    <source>
        <dbReference type="ARBA" id="ARBA00017378"/>
    </source>
</evidence>
<evidence type="ECO:0000259" key="8">
    <source>
        <dbReference type="PROSITE" id="PS51202"/>
    </source>
</evidence>
<dbReference type="PANTHER" id="PTHR43833">
    <property type="entry name" value="POTASSIUM CHANNEL PROTEIN 2-RELATED-RELATED"/>
    <property type="match status" value="1"/>
</dbReference>
<gene>
    <name evidence="9" type="ORF">CM240_1111</name>
</gene>
<dbReference type="Pfam" id="PF02080">
    <property type="entry name" value="TrkA_C"/>
    <property type="match status" value="2"/>
</dbReference>
<feature type="domain" description="RCK N-terminal" evidence="7">
    <location>
        <begin position="1"/>
        <end position="120"/>
    </location>
</feature>
<proteinExistence type="predicted"/>
<accession>W6SEZ6</accession>
<feature type="domain" description="RCK N-terminal" evidence="7">
    <location>
        <begin position="228"/>
        <end position="345"/>
    </location>
</feature>
<dbReference type="NCBIfam" id="NF007033">
    <property type="entry name" value="PRK09496.1-5"/>
    <property type="match status" value="1"/>
</dbReference>
<feature type="domain" description="RCK C-terminal" evidence="8">
    <location>
        <begin position="140"/>
        <end position="223"/>
    </location>
</feature>
<dbReference type="AlphaFoldDB" id="W6SEZ6"/>
<dbReference type="NCBIfam" id="NF007039">
    <property type="entry name" value="PRK09496.3-2"/>
    <property type="match status" value="1"/>
</dbReference>
<dbReference type="Proteomes" id="UP000019426">
    <property type="component" value="Chromosome M2/40_rep1"/>
</dbReference>
<dbReference type="OrthoDB" id="9775180at2"/>
<evidence type="ECO:0000256" key="3">
    <source>
        <dbReference type="ARBA" id="ARBA00022538"/>
    </source>
</evidence>
<dbReference type="PROSITE" id="PS51202">
    <property type="entry name" value="RCK_C"/>
    <property type="match status" value="2"/>
</dbReference>
<dbReference type="PRINTS" id="PR00335">
    <property type="entry name" value="KUPTAKETRKA"/>
</dbReference>
<evidence type="ECO:0000256" key="6">
    <source>
        <dbReference type="ARBA" id="ARBA00023065"/>
    </source>
</evidence>
<evidence type="ECO:0000313" key="9">
    <source>
        <dbReference type="EMBL" id="CDM68275.1"/>
    </source>
</evidence>
<dbReference type="PANTHER" id="PTHR43833:SF5">
    <property type="entry name" value="TRK SYSTEM POTASSIUM UPTAKE PROTEIN TRKA"/>
    <property type="match status" value="1"/>
</dbReference>
<dbReference type="InterPro" id="IPR050721">
    <property type="entry name" value="Trk_Ktr_HKT_K-transport"/>
</dbReference>